<dbReference type="GO" id="GO:0006098">
    <property type="term" value="P:pentose-phosphate shunt"/>
    <property type="evidence" value="ECO:0007669"/>
    <property type="project" value="UniProtKB-UniPathway"/>
</dbReference>
<reference evidence="12" key="2">
    <citation type="submission" date="2020-04" db="EMBL/GenBank/DDBJ databases">
        <authorList>
            <consortium name="NCBI Genome Project"/>
        </authorList>
    </citation>
    <scope>NUCLEOTIDE SEQUENCE</scope>
    <source>
        <strain evidence="12">CBS 342.82</strain>
    </source>
</reference>
<reference evidence="12" key="3">
    <citation type="submission" date="2025-08" db="UniProtKB">
        <authorList>
            <consortium name="RefSeq"/>
        </authorList>
    </citation>
    <scope>IDENTIFICATION</scope>
    <source>
        <strain evidence="12">CBS 342.82</strain>
    </source>
</reference>
<organism evidence="12">
    <name type="scientific">Dissoconium aciculare CBS 342.82</name>
    <dbReference type="NCBI Taxonomy" id="1314786"/>
    <lineage>
        <taxon>Eukaryota</taxon>
        <taxon>Fungi</taxon>
        <taxon>Dikarya</taxon>
        <taxon>Ascomycota</taxon>
        <taxon>Pezizomycotina</taxon>
        <taxon>Dothideomycetes</taxon>
        <taxon>Dothideomycetidae</taxon>
        <taxon>Mycosphaerellales</taxon>
        <taxon>Dissoconiaceae</taxon>
        <taxon>Dissoconium</taxon>
    </lineage>
</organism>
<feature type="compositionally biased region" description="Acidic residues" evidence="7">
    <location>
        <begin position="537"/>
        <end position="571"/>
    </location>
</feature>
<dbReference type="PROSITE" id="PS51194">
    <property type="entry name" value="HELICASE_CTER"/>
    <property type="match status" value="1"/>
</dbReference>
<dbReference type="InterPro" id="IPR038718">
    <property type="entry name" value="SNF2-like_sf"/>
</dbReference>
<dbReference type="InterPro" id="IPR001841">
    <property type="entry name" value="Znf_RING"/>
</dbReference>
<keyword evidence="2" id="KW-0547">Nucleotide-binding</keyword>
<dbReference type="CDD" id="cd18008">
    <property type="entry name" value="DEXDc_SHPRH-like"/>
    <property type="match status" value="1"/>
</dbReference>
<dbReference type="GO" id="GO:0004386">
    <property type="term" value="F:helicase activity"/>
    <property type="evidence" value="ECO:0007669"/>
    <property type="project" value="UniProtKB-KW"/>
</dbReference>
<feature type="domain" description="RING-type" evidence="8">
    <location>
        <begin position="447"/>
        <end position="497"/>
    </location>
</feature>
<evidence type="ECO:0000256" key="5">
    <source>
        <dbReference type="ARBA" id="ARBA00022840"/>
    </source>
</evidence>
<evidence type="ECO:0000313" key="12">
    <source>
        <dbReference type="RefSeq" id="XP_033462120.1"/>
    </source>
</evidence>
<feature type="domain" description="Helicase C-terminal" evidence="10">
    <location>
        <begin position="638"/>
        <end position="798"/>
    </location>
</feature>
<dbReference type="InterPro" id="IPR050628">
    <property type="entry name" value="SNF2_RAD54_helicase_TF"/>
</dbReference>
<dbReference type="GO" id="GO:0008270">
    <property type="term" value="F:zinc ion binding"/>
    <property type="evidence" value="ECO:0007669"/>
    <property type="project" value="UniProtKB-KW"/>
</dbReference>
<dbReference type="InterPro" id="IPR000330">
    <property type="entry name" value="SNF2_N"/>
</dbReference>
<keyword evidence="3" id="KW-0378">Hydrolase</keyword>
<feature type="domain" description="Helicase ATP-binding" evidence="9">
    <location>
        <begin position="98"/>
        <end position="287"/>
    </location>
</feature>
<comment type="similarity">
    <text evidence="1">Belongs to the SNF2/RAD54 helicase family.</text>
</comment>
<dbReference type="UniPathway" id="UPA00115">
    <property type="reaction ID" value="UER00414"/>
</dbReference>
<evidence type="ECO:0000256" key="7">
    <source>
        <dbReference type="SAM" id="MobiDB-lite"/>
    </source>
</evidence>
<sequence>MFDEDDEDYDDDDDDIVYGGSRPLAAFGGYLDNEDLYRSRYDAFAAYDPTKTREEIQQLLENIRPDEEMPAHLRVKTPEAMTVTLHKYQELGLTWLQNCETGTNKGGILADDMGLGKTIQMLSLIVTHRSEDPQCKTTLIVAPVALMRQWKDEIAQKVKGGRHALSTFIHHGAKKAKDFYEFRRYDVVLTTFGSLASELKRKEKFSLRKKNDPDARPNASEKCVLLDEQSKWYRVILDEAQCIKNRSTQTAKGACMLNSTYRFCMTGTPMMNSVEELFSLVHFLRIKPYCQWEKFRMDFTQPLKSSNEYAKDKAMKMLQTLCKALMLRRTKKSTFEGKPILILPERSTEMDHPEFSEDEKNFYDALENSTQLQFNKYLRRGTVGSNYSAVLVLLLRLRQACCHPHLIKDFGISAAADLTPDQMLEFARMLDFNVVERIKETKGEFECPVCYDVTTNPAIFFPCGHDACSECFAKIADPANAIQNGDEGGGAKCPQCRGPIDTKKLTDFASFKRVHMRDLMTEAELEAEGATAGGSDQDSDSDTDDSDDESGDGSDDDEIDSLDGFVVDDDAERVKDNGKGKVKKESKDKKKKKKTKPTMTLAELKKLASRNVKARKAYLRRLRKDYVGSAKIDKTMELLESIMADPEGEKILIFSQWTSLLDLLEIPIDDKGFGYRRYDGSMSAKMREDAVDDFKNSSKDVRIMLISLKAGNAGLNLNMASQVIILDPFWNPYIEEQAIDRAHRIGQVRPVKVHRVLIPGTVEDRIIELQEKKRALISQALDEKQASALARLGVQELAYLFGVTSNPNQAVPGGR</sequence>
<keyword evidence="11" id="KW-1185">Reference proteome</keyword>
<evidence type="ECO:0000256" key="4">
    <source>
        <dbReference type="ARBA" id="ARBA00022806"/>
    </source>
</evidence>
<dbReference type="GO" id="GO:0008094">
    <property type="term" value="F:ATP-dependent activity, acting on DNA"/>
    <property type="evidence" value="ECO:0007669"/>
    <property type="project" value="TreeGrafter"/>
</dbReference>
<keyword evidence="6" id="KW-0862">Zinc</keyword>
<protein>
    <submittedName>
        <fullName evidence="12">Uncharacterized protein</fullName>
    </submittedName>
</protein>
<evidence type="ECO:0000259" key="8">
    <source>
        <dbReference type="PROSITE" id="PS50089"/>
    </source>
</evidence>
<reference evidence="12" key="1">
    <citation type="submission" date="2020-01" db="EMBL/GenBank/DDBJ databases">
        <authorList>
            <consortium name="DOE Joint Genome Institute"/>
            <person name="Haridas S."/>
            <person name="Albert R."/>
            <person name="Binder M."/>
            <person name="Bloem J."/>
            <person name="Labutti K."/>
            <person name="Salamov A."/>
            <person name="Andreopoulos B."/>
            <person name="Baker S.E."/>
            <person name="Barry K."/>
            <person name="Bills G."/>
            <person name="Bluhm B.H."/>
            <person name="Cannon C."/>
            <person name="Castanera R."/>
            <person name="Culley D.E."/>
            <person name="Daum C."/>
            <person name="Ezra D."/>
            <person name="Gonzalez J.B."/>
            <person name="Henrissat B."/>
            <person name="Kuo A."/>
            <person name="Liang C."/>
            <person name="Lipzen A."/>
            <person name="Lutzoni F."/>
            <person name="Magnuson J."/>
            <person name="Mondo S."/>
            <person name="Nolan M."/>
            <person name="Ohm R."/>
            <person name="Pangilinan J."/>
            <person name="Park H.-J."/>
            <person name="Ramirez L."/>
            <person name="Alfaro M."/>
            <person name="Sun H."/>
            <person name="Tritt A."/>
            <person name="Yoshinaga Y."/>
            <person name="Zwiers L.-H."/>
            <person name="Turgeon B.G."/>
            <person name="Goodwin S.B."/>
            <person name="Spatafora J.W."/>
            <person name="Crous P.W."/>
            <person name="Grigoriev I.V."/>
        </authorList>
    </citation>
    <scope>NUCLEOTIDE SEQUENCE</scope>
    <source>
        <strain evidence="12">CBS 342.82</strain>
    </source>
</reference>
<dbReference type="Proteomes" id="UP000504637">
    <property type="component" value="Unplaced"/>
</dbReference>
<dbReference type="GO" id="GO:0005737">
    <property type="term" value="C:cytoplasm"/>
    <property type="evidence" value="ECO:0007669"/>
    <property type="project" value="TreeGrafter"/>
</dbReference>
<evidence type="ECO:0000313" key="11">
    <source>
        <dbReference type="Proteomes" id="UP000504637"/>
    </source>
</evidence>
<dbReference type="PANTHER" id="PTHR45626:SF16">
    <property type="entry name" value="ATP-DEPENDENT HELICASE ULS1"/>
    <property type="match status" value="1"/>
</dbReference>
<dbReference type="PROSITE" id="PS01054">
    <property type="entry name" value="TRANSALDOLASE_1"/>
    <property type="match status" value="1"/>
</dbReference>
<dbReference type="SUPFAM" id="SSF57850">
    <property type="entry name" value="RING/U-box"/>
    <property type="match status" value="1"/>
</dbReference>
<dbReference type="InterPro" id="IPR014001">
    <property type="entry name" value="Helicase_ATP-bd"/>
</dbReference>
<dbReference type="Gene3D" id="3.40.50.300">
    <property type="entry name" value="P-loop containing nucleotide triphosphate hydrolases"/>
    <property type="match status" value="1"/>
</dbReference>
<dbReference type="Gene3D" id="3.40.50.10810">
    <property type="entry name" value="Tandem AAA-ATPase domain"/>
    <property type="match status" value="1"/>
</dbReference>
<dbReference type="Pfam" id="PF00271">
    <property type="entry name" value="Helicase_C"/>
    <property type="match status" value="1"/>
</dbReference>
<dbReference type="SMART" id="SM00490">
    <property type="entry name" value="HELICc"/>
    <property type="match status" value="1"/>
</dbReference>
<keyword evidence="4" id="KW-0347">Helicase</keyword>
<dbReference type="SMART" id="SM00184">
    <property type="entry name" value="RING"/>
    <property type="match status" value="1"/>
</dbReference>
<dbReference type="InterPro" id="IPR018225">
    <property type="entry name" value="Transaldolase_AS"/>
</dbReference>
<dbReference type="SMART" id="SM00487">
    <property type="entry name" value="DEXDc"/>
    <property type="match status" value="1"/>
</dbReference>
<dbReference type="RefSeq" id="XP_033462120.1">
    <property type="nucleotide sequence ID" value="XM_033602467.1"/>
</dbReference>
<dbReference type="AlphaFoldDB" id="A0A6J3MBV5"/>
<keyword evidence="5" id="KW-0067">ATP-binding</keyword>
<keyword evidence="6" id="KW-0479">Metal-binding</keyword>
<accession>A0A6J3MBV5</accession>
<evidence type="ECO:0000256" key="6">
    <source>
        <dbReference type="PROSITE-ProRule" id="PRU00175"/>
    </source>
</evidence>
<proteinExistence type="inferred from homology"/>
<dbReference type="InterPro" id="IPR013083">
    <property type="entry name" value="Znf_RING/FYVE/PHD"/>
</dbReference>
<dbReference type="GO" id="GO:0005524">
    <property type="term" value="F:ATP binding"/>
    <property type="evidence" value="ECO:0007669"/>
    <property type="project" value="UniProtKB-KW"/>
</dbReference>
<keyword evidence="6" id="KW-0863">Zinc-finger</keyword>
<feature type="region of interest" description="Disordered" evidence="7">
    <location>
        <begin position="526"/>
        <end position="598"/>
    </location>
</feature>
<dbReference type="GeneID" id="54360267"/>
<evidence type="ECO:0000259" key="10">
    <source>
        <dbReference type="PROSITE" id="PS51194"/>
    </source>
</evidence>
<dbReference type="Pfam" id="PF00176">
    <property type="entry name" value="SNF2-rel_dom"/>
    <property type="match status" value="1"/>
</dbReference>
<dbReference type="Pfam" id="PF13923">
    <property type="entry name" value="zf-C3HC4_2"/>
    <property type="match status" value="1"/>
</dbReference>
<dbReference type="InterPro" id="IPR049730">
    <property type="entry name" value="SNF2/RAD54-like_C"/>
</dbReference>
<dbReference type="GO" id="GO:0005975">
    <property type="term" value="P:carbohydrate metabolic process"/>
    <property type="evidence" value="ECO:0007669"/>
    <property type="project" value="InterPro"/>
</dbReference>
<evidence type="ECO:0000256" key="2">
    <source>
        <dbReference type="ARBA" id="ARBA00022741"/>
    </source>
</evidence>
<feature type="compositionally biased region" description="Basic and acidic residues" evidence="7">
    <location>
        <begin position="572"/>
        <end position="588"/>
    </location>
</feature>
<dbReference type="GO" id="GO:0005634">
    <property type="term" value="C:nucleus"/>
    <property type="evidence" value="ECO:0007669"/>
    <property type="project" value="TreeGrafter"/>
</dbReference>
<evidence type="ECO:0000256" key="1">
    <source>
        <dbReference type="ARBA" id="ARBA00007025"/>
    </source>
</evidence>
<dbReference type="PROSITE" id="PS51192">
    <property type="entry name" value="HELICASE_ATP_BIND_1"/>
    <property type="match status" value="1"/>
</dbReference>
<dbReference type="CDD" id="cd18793">
    <property type="entry name" value="SF2_C_SNF"/>
    <property type="match status" value="1"/>
</dbReference>
<dbReference type="SUPFAM" id="SSF52540">
    <property type="entry name" value="P-loop containing nucleoside triphosphate hydrolases"/>
    <property type="match status" value="2"/>
</dbReference>
<evidence type="ECO:0000259" key="9">
    <source>
        <dbReference type="PROSITE" id="PS51192"/>
    </source>
</evidence>
<dbReference type="Gene3D" id="3.30.40.10">
    <property type="entry name" value="Zinc/RING finger domain, C3HC4 (zinc finger)"/>
    <property type="match status" value="1"/>
</dbReference>
<gene>
    <name evidence="12" type="ORF">K489DRAFT_352251</name>
</gene>
<name>A0A6J3MBV5_9PEZI</name>
<dbReference type="InterPro" id="IPR001650">
    <property type="entry name" value="Helicase_C-like"/>
</dbReference>
<evidence type="ECO:0000256" key="3">
    <source>
        <dbReference type="ARBA" id="ARBA00022801"/>
    </source>
</evidence>
<dbReference type="PANTHER" id="PTHR45626">
    <property type="entry name" value="TRANSCRIPTION TERMINATION FACTOR 2-RELATED"/>
    <property type="match status" value="1"/>
</dbReference>
<dbReference type="GO" id="GO:0016787">
    <property type="term" value="F:hydrolase activity"/>
    <property type="evidence" value="ECO:0007669"/>
    <property type="project" value="UniProtKB-KW"/>
</dbReference>
<dbReference type="PROSITE" id="PS50089">
    <property type="entry name" value="ZF_RING_2"/>
    <property type="match status" value="1"/>
</dbReference>
<dbReference type="OrthoDB" id="423559at2759"/>
<dbReference type="GO" id="GO:0000724">
    <property type="term" value="P:double-strand break repair via homologous recombination"/>
    <property type="evidence" value="ECO:0007669"/>
    <property type="project" value="TreeGrafter"/>
</dbReference>
<dbReference type="InterPro" id="IPR027417">
    <property type="entry name" value="P-loop_NTPase"/>
</dbReference>